<dbReference type="AlphaFoldDB" id="A0AAV5ADP2"/>
<dbReference type="Proteomes" id="UP001050691">
    <property type="component" value="Unassembled WGS sequence"/>
</dbReference>
<keyword evidence="2" id="KW-1185">Reference proteome</keyword>
<evidence type="ECO:0000313" key="1">
    <source>
        <dbReference type="EMBL" id="GJJ11742.1"/>
    </source>
</evidence>
<accession>A0AAV5ADP2</accession>
<dbReference type="EMBL" id="BPWL01000007">
    <property type="protein sequence ID" value="GJJ11742.1"/>
    <property type="molecule type" value="Genomic_DNA"/>
</dbReference>
<gene>
    <name evidence="1" type="ORF">Clacol_005980</name>
</gene>
<organism evidence="1 2">
    <name type="scientific">Clathrus columnatus</name>
    <dbReference type="NCBI Taxonomy" id="1419009"/>
    <lineage>
        <taxon>Eukaryota</taxon>
        <taxon>Fungi</taxon>
        <taxon>Dikarya</taxon>
        <taxon>Basidiomycota</taxon>
        <taxon>Agaricomycotina</taxon>
        <taxon>Agaricomycetes</taxon>
        <taxon>Phallomycetidae</taxon>
        <taxon>Phallales</taxon>
        <taxon>Clathraceae</taxon>
        <taxon>Clathrus</taxon>
    </lineage>
</organism>
<evidence type="ECO:0000313" key="2">
    <source>
        <dbReference type="Proteomes" id="UP001050691"/>
    </source>
</evidence>
<proteinExistence type="predicted"/>
<reference evidence="1" key="1">
    <citation type="submission" date="2021-10" db="EMBL/GenBank/DDBJ databases">
        <title>De novo Genome Assembly of Clathrus columnatus (Basidiomycota, Fungi) Using Illumina and Nanopore Sequence Data.</title>
        <authorList>
            <person name="Ogiso-Tanaka E."/>
            <person name="Itagaki H."/>
            <person name="Hosoya T."/>
            <person name="Hosaka K."/>
        </authorList>
    </citation>
    <scope>NUCLEOTIDE SEQUENCE</scope>
    <source>
        <strain evidence="1">MO-923</strain>
    </source>
</reference>
<sequence>MTYDELTMAWEDFNRSEELKALYFTQSECREVIHSQESNILELEYGTVPIASSAETDHTINSTTSSLPPIRAFPSGLPINPLEAIPNPRLDNNTQFLVSRTNYAPSPSM</sequence>
<protein>
    <submittedName>
        <fullName evidence="1">Uncharacterized protein</fullName>
    </submittedName>
</protein>
<comment type="caution">
    <text evidence="1">The sequence shown here is derived from an EMBL/GenBank/DDBJ whole genome shotgun (WGS) entry which is preliminary data.</text>
</comment>
<name>A0AAV5ADP2_9AGAM</name>